<dbReference type="Gene3D" id="2.60.470.10">
    <property type="entry name" value="Acid-sensing ion channels like domains"/>
    <property type="match status" value="1"/>
</dbReference>
<evidence type="ECO:0000256" key="4">
    <source>
        <dbReference type="ARBA" id="ARBA00022692"/>
    </source>
</evidence>
<proteinExistence type="inferred from homology"/>
<dbReference type="InterPro" id="IPR020903">
    <property type="entry name" value="ENaC_CS"/>
</dbReference>
<evidence type="ECO:0000256" key="10">
    <source>
        <dbReference type="ARBA" id="ARBA00023303"/>
    </source>
</evidence>
<evidence type="ECO:0000256" key="3">
    <source>
        <dbReference type="ARBA" id="ARBA00022461"/>
    </source>
</evidence>
<keyword evidence="7 11" id="KW-0406">Ion transport</keyword>
<dbReference type="Pfam" id="PF00858">
    <property type="entry name" value="ASC"/>
    <property type="match status" value="1"/>
</dbReference>
<dbReference type="InterPro" id="IPR001873">
    <property type="entry name" value="ENaC"/>
</dbReference>
<keyword evidence="6" id="KW-0915">Sodium</keyword>
<evidence type="ECO:0000256" key="7">
    <source>
        <dbReference type="ARBA" id="ARBA00023065"/>
    </source>
</evidence>
<keyword evidence="13" id="KW-1185">Reference proteome</keyword>
<keyword evidence="3 11" id="KW-0894">Sodium channel</keyword>
<dbReference type="PANTHER" id="PTHR11690">
    <property type="entry name" value="AMILORIDE-SENSITIVE SODIUM CHANNEL-RELATED"/>
    <property type="match status" value="1"/>
</dbReference>
<organism evidence="13 14">
    <name type="scientific">Saccoglossus kowalevskii</name>
    <name type="common">Acorn worm</name>
    <dbReference type="NCBI Taxonomy" id="10224"/>
    <lineage>
        <taxon>Eukaryota</taxon>
        <taxon>Metazoa</taxon>
        <taxon>Hemichordata</taxon>
        <taxon>Enteropneusta</taxon>
        <taxon>Harrimaniidae</taxon>
        <taxon>Saccoglossus</taxon>
    </lineage>
</organism>
<dbReference type="Proteomes" id="UP000694865">
    <property type="component" value="Unplaced"/>
</dbReference>
<dbReference type="PRINTS" id="PR01078">
    <property type="entry name" value="AMINACHANNEL"/>
</dbReference>
<evidence type="ECO:0000256" key="12">
    <source>
        <dbReference type="SAM" id="Phobius"/>
    </source>
</evidence>
<dbReference type="GeneID" id="102810337"/>
<keyword evidence="4 11" id="KW-0812">Transmembrane</keyword>
<dbReference type="RefSeq" id="XP_006813191.1">
    <property type="nucleotide sequence ID" value="XM_006813128.1"/>
</dbReference>
<comment type="subcellular location">
    <subcellularLocation>
        <location evidence="1">Membrane</location>
        <topology evidence="1">Multi-pass membrane protein</topology>
    </subcellularLocation>
</comment>
<dbReference type="PANTHER" id="PTHR11690:SF300">
    <property type="entry name" value="PICKPOCKET PROTEIN 19"/>
    <property type="match status" value="1"/>
</dbReference>
<comment type="similarity">
    <text evidence="11">Belongs to the amiloride-sensitive sodium channel (TC 1.A.6) family.</text>
</comment>
<reference evidence="14" key="1">
    <citation type="submission" date="2025-08" db="UniProtKB">
        <authorList>
            <consortium name="RefSeq"/>
        </authorList>
    </citation>
    <scope>IDENTIFICATION</scope>
    <source>
        <tissue evidence="14">Testes</tissue>
    </source>
</reference>
<evidence type="ECO:0000256" key="2">
    <source>
        <dbReference type="ARBA" id="ARBA00022448"/>
    </source>
</evidence>
<feature type="transmembrane region" description="Helical" evidence="12">
    <location>
        <begin position="78"/>
        <end position="102"/>
    </location>
</feature>
<accession>A0ABM0LZK0</accession>
<evidence type="ECO:0000256" key="11">
    <source>
        <dbReference type="RuleBase" id="RU000679"/>
    </source>
</evidence>
<keyword evidence="8 12" id="KW-0472">Membrane</keyword>
<evidence type="ECO:0000313" key="14">
    <source>
        <dbReference type="RefSeq" id="XP_006813191.1"/>
    </source>
</evidence>
<evidence type="ECO:0000256" key="9">
    <source>
        <dbReference type="ARBA" id="ARBA00023201"/>
    </source>
</evidence>
<sequence length="395" mass="44267">MSSVHPNSEIVREDTIQLHGSHVGKRDNTVVDQDTHNVAVSPRQSNSCLWLIYGFSKEISIGGVKYIGDPNLGILRRFIWLVLVILGLAGLSYQVIVSITTFKSWPTNTNMKIEYADKMVFPAVTICNYNPLRNHIVQSHGDDIMNMITAMFTVYTVESDPPDFSNIDFEGFDMTAFRIETAHTKEDMVARCSWKQQPCSSDNFTMTLTDFGVCYTFNSGDIDMELLQVEAKGSRFALTVTLNLEQWDYILGASEVAGFRLAIHGQTEIPMIRDSGFAIAPGTRTLIGIQKRQMTNLPSPHGKCAERFLRYYSTYTYSACLMECETDYLIGKCGCRNFYMPGNATECNPEELYVCGYIAESDIGGSMGLLLGASAITIVELMDFCFVNIFRRCFA</sequence>
<name>A0ABM0LZK0_SACKO</name>
<protein>
    <submittedName>
        <fullName evidence="14">Acid-sensing ion channel 3-like</fullName>
    </submittedName>
</protein>
<keyword evidence="2 11" id="KW-0813">Transport</keyword>
<evidence type="ECO:0000313" key="13">
    <source>
        <dbReference type="Proteomes" id="UP000694865"/>
    </source>
</evidence>
<evidence type="ECO:0000256" key="8">
    <source>
        <dbReference type="ARBA" id="ARBA00023136"/>
    </source>
</evidence>
<evidence type="ECO:0000256" key="5">
    <source>
        <dbReference type="ARBA" id="ARBA00022989"/>
    </source>
</evidence>
<gene>
    <name evidence="14" type="primary">LOC102810337</name>
</gene>
<evidence type="ECO:0000256" key="6">
    <source>
        <dbReference type="ARBA" id="ARBA00023053"/>
    </source>
</evidence>
<evidence type="ECO:0000256" key="1">
    <source>
        <dbReference type="ARBA" id="ARBA00004141"/>
    </source>
</evidence>
<keyword evidence="10 11" id="KW-0407">Ion channel</keyword>
<keyword evidence="9 11" id="KW-0739">Sodium transport</keyword>
<keyword evidence="5 12" id="KW-1133">Transmembrane helix</keyword>
<dbReference type="PROSITE" id="PS01206">
    <property type="entry name" value="ASC"/>
    <property type="match status" value="1"/>
</dbReference>